<dbReference type="EMBL" id="LBUX01000008">
    <property type="protein sequence ID" value="KKQ74291.1"/>
    <property type="molecule type" value="Genomic_DNA"/>
</dbReference>
<keyword evidence="3" id="KW-1003">Cell membrane</keyword>
<comment type="caution">
    <text evidence="10">The sequence shown here is derived from an EMBL/GenBank/DDBJ whole genome shotgun (WGS) entry which is preliminary data.</text>
</comment>
<feature type="domain" description="Type II secretion system protein GspF" evidence="9">
    <location>
        <begin position="269"/>
        <end position="392"/>
    </location>
</feature>
<gene>
    <name evidence="10" type="ORF">US94_C0008G0006</name>
</gene>
<keyword evidence="4" id="KW-0997">Cell inner membrane</keyword>
<feature type="transmembrane region" description="Helical" evidence="8">
    <location>
        <begin position="208"/>
        <end position="238"/>
    </location>
</feature>
<dbReference type="PANTHER" id="PTHR30012:SF0">
    <property type="entry name" value="TYPE II SECRETION SYSTEM PROTEIN F-RELATED"/>
    <property type="match status" value="1"/>
</dbReference>
<dbReference type="STRING" id="1618336.US94_C0008G0006"/>
<evidence type="ECO:0000256" key="8">
    <source>
        <dbReference type="SAM" id="Phobius"/>
    </source>
</evidence>
<evidence type="ECO:0000256" key="1">
    <source>
        <dbReference type="ARBA" id="ARBA00004429"/>
    </source>
</evidence>
<evidence type="ECO:0000256" key="5">
    <source>
        <dbReference type="ARBA" id="ARBA00022692"/>
    </source>
</evidence>
<comment type="similarity">
    <text evidence="2">Belongs to the GSP F family.</text>
</comment>
<dbReference type="Pfam" id="PF00482">
    <property type="entry name" value="T2SSF"/>
    <property type="match status" value="2"/>
</dbReference>
<evidence type="ECO:0000259" key="9">
    <source>
        <dbReference type="Pfam" id="PF00482"/>
    </source>
</evidence>
<keyword evidence="7 8" id="KW-0472">Membrane</keyword>
<dbReference type="InterPro" id="IPR003004">
    <property type="entry name" value="GspF/PilC"/>
</dbReference>
<sequence length="400" mass="43895">MPFFEYVAADANSSVKRGEMEAIDREKVIDYLKSENLLVVSVKEKTSGLRGWTISRKISHTDKINFVGNLATMMKAGVNLIKALDVISQETRNPYFQSILTDLKFSIENGKPLSESLSHYPKEFDQVFVNLVKAGEESGKLDESLNRLSIQMKKEYSLISKVKNALIYPVVLIIGVVGVMILIITFVIPKLATVFSSSTLKIPLTTKIIFFLAKIASYNPILTIAVTLGSLIIMAIILRLKPVRTFFKKILFRLPISSNLLKQMELVRFCRTAGGLLGSGLPINKVLDITAGGMSLPIYKKVVLDAKEKIIKGVSLANAFRGSEKYFPGILVSVISVGEKTGQLDTLLGGLADFYEEQADNTLKTLAGFVEPVLMVIVGLLIGGMAISIVVPIYQLIGTI</sequence>
<dbReference type="InterPro" id="IPR018076">
    <property type="entry name" value="T2SS_GspF_dom"/>
</dbReference>
<reference evidence="10 11" key="1">
    <citation type="journal article" date="2015" name="Nature">
        <title>rRNA introns, odd ribosomes, and small enigmatic genomes across a large radiation of phyla.</title>
        <authorList>
            <person name="Brown C.T."/>
            <person name="Hug L.A."/>
            <person name="Thomas B.C."/>
            <person name="Sharon I."/>
            <person name="Castelle C.J."/>
            <person name="Singh A."/>
            <person name="Wilkins M.J."/>
            <person name="Williams K.H."/>
            <person name="Banfield J.F."/>
        </authorList>
    </citation>
    <scope>NUCLEOTIDE SEQUENCE [LARGE SCALE GENOMIC DNA]</scope>
</reference>
<evidence type="ECO:0000313" key="11">
    <source>
        <dbReference type="Proteomes" id="UP000034498"/>
    </source>
</evidence>
<evidence type="ECO:0000256" key="7">
    <source>
        <dbReference type="ARBA" id="ARBA00023136"/>
    </source>
</evidence>
<evidence type="ECO:0000256" key="3">
    <source>
        <dbReference type="ARBA" id="ARBA00022475"/>
    </source>
</evidence>
<evidence type="ECO:0000256" key="4">
    <source>
        <dbReference type="ARBA" id="ARBA00022519"/>
    </source>
</evidence>
<evidence type="ECO:0000313" key="10">
    <source>
        <dbReference type="EMBL" id="KKQ74291.1"/>
    </source>
</evidence>
<dbReference type="PRINTS" id="PR00812">
    <property type="entry name" value="BCTERIALGSPF"/>
</dbReference>
<evidence type="ECO:0000256" key="6">
    <source>
        <dbReference type="ARBA" id="ARBA00022989"/>
    </source>
</evidence>
<feature type="transmembrane region" description="Helical" evidence="8">
    <location>
        <begin position="373"/>
        <end position="397"/>
    </location>
</feature>
<dbReference type="Proteomes" id="UP000034498">
    <property type="component" value="Unassembled WGS sequence"/>
</dbReference>
<organism evidence="10 11">
    <name type="scientific">Berkelbacteria bacterium GW2011_GWB1_38_5</name>
    <dbReference type="NCBI Taxonomy" id="1618336"/>
    <lineage>
        <taxon>Bacteria</taxon>
        <taxon>Candidatus Berkelbacteria</taxon>
    </lineage>
</organism>
<feature type="domain" description="Type II secretion system protein GspF" evidence="9">
    <location>
        <begin position="66"/>
        <end position="189"/>
    </location>
</feature>
<keyword evidence="5 8" id="KW-0812">Transmembrane</keyword>
<dbReference type="PANTHER" id="PTHR30012">
    <property type="entry name" value="GENERAL SECRETION PATHWAY PROTEIN"/>
    <property type="match status" value="1"/>
</dbReference>
<comment type="subcellular location">
    <subcellularLocation>
        <location evidence="1">Cell inner membrane</location>
        <topology evidence="1">Multi-pass membrane protein</topology>
    </subcellularLocation>
</comment>
<dbReference type="Gene3D" id="1.20.81.30">
    <property type="entry name" value="Type II secretion system (T2SS), domain F"/>
    <property type="match status" value="2"/>
</dbReference>
<name>A0A0G0NB08_9BACT</name>
<keyword evidence="6 8" id="KW-1133">Transmembrane helix</keyword>
<feature type="transmembrane region" description="Helical" evidence="8">
    <location>
        <begin position="166"/>
        <end position="188"/>
    </location>
</feature>
<proteinExistence type="inferred from homology"/>
<protein>
    <submittedName>
        <fullName evidence="10">PulF protein</fullName>
    </submittedName>
</protein>
<dbReference type="InterPro" id="IPR042094">
    <property type="entry name" value="T2SS_GspF_sf"/>
</dbReference>
<dbReference type="AlphaFoldDB" id="A0A0G0NB08"/>
<accession>A0A0G0NB08</accession>
<dbReference type="GO" id="GO:0005886">
    <property type="term" value="C:plasma membrane"/>
    <property type="evidence" value="ECO:0007669"/>
    <property type="project" value="UniProtKB-SubCell"/>
</dbReference>
<evidence type="ECO:0000256" key="2">
    <source>
        <dbReference type="ARBA" id="ARBA00005745"/>
    </source>
</evidence>
<dbReference type="FunFam" id="1.20.81.30:FF:000001">
    <property type="entry name" value="Type II secretion system protein F"/>
    <property type="match status" value="2"/>
</dbReference>